<dbReference type="SUPFAM" id="SSF55874">
    <property type="entry name" value="ATPase domain of HSP90 chaperone/DNA topoisomerase II/histidine kinase"/>
    <property type="match status" value="1"/>
</dbReference>
<dbReference type="PROSITE" id="PS50109">
    <property type="entry name" value="HIS_KIN"/>
    <property type="match status" value="1"/>
</dbReference>
<accession>A0ABV7K7H7</accession>
<keyword evidence="1" id="KW-0472">Membrane</keyword>
<sequence length="553" mass="61655">MPSQLTTFLLGGIFVVVITIMGTLVSQTLLKQDQVVSFEAPMQEFIDTLSRELDYNAYALRSLAQLFRSSEMVEAHEFAGYTNLVMSQFGNIVAMAYLAEPDNQTEQSLSQTYWHGASSVAGLSSYDLLEKADINKLYKRLSDTRRAVASPIFKLKSNDHYYTFVIQRVAEKQGFVGILIDAGFTLEQTLNNQINNGYSLFERESGLPSLVFSKHNQVISGAEDVTSGDFVATLNFFNRQWLVSTYQNNLFHHKAAYSIIPIAAFTLSLLVVYLVVQAQRLRLANREKQTAFEDLQFAQQRLVENEKLSAMGGIVAGVAHEVNTPLGIGITSMSHLQEMMGDLRNDYDKGCLDAERFKEFMETGDEMVSLSLNNMHKASALVARFKKVDVISSDANLTLETVVVADLVDSFIVRFYNEYPGSLVKINANIDKSAMVYTYPDVILDILNYLASNAVSHAFKPEQKHCEISIIFPYTQGNNNTHLLLFKDNGTGVEKALLERIVDPFFTTCRGAGNAGLGLSVVYNLVKGKLNSDLNIFVDEGLALTFELHDLNK</sequence>
<evidence type="ECO:0000259" key="2">
    <source>
        <dbReference type="PROSITE" id="PS50109"/>
    </source>
</evidence>
<dbReference type="Pfam" id="PF02518">
    <property type="entry name" value="HATPase_c"/>
    <property type="match status" value="1"/>
</dbReference>
<keyword evidence="1" id="KW-0812">Transmembrane</keyword>
<keyword evidence="4" id="KW-1185">Reference proteome</keyword>
<gene>
    <name evidence="3" type="ORF">ACFOEW_22075</name>
</gene>
<comment type="caution">
    <text evidence="3">The sequence shown here is derived from an EMBL/GenBank/DDBJ whole genome shotgun (WGS) entry which is preliminary data.</text>
</comment>
<keyword evidence="3" id="KW-0547">Nucleotide-binding</keyword>
<feature type="domain" description="Histidine kinase" evidence="2">
    <location>
        <begin position="317"/>
        <end position="552"/>
    </location>
</feature>
<dbReference type="SMART" id="SM00387">
    <property type="entry name" value="HATPase_c"/>
    <property type="match status" value="1"/>
</dbReference>
<dbReference type="Gene3D" id="1.10.287.130">
    <property type="match status" value="1"/>
</dbReference>
<organism evidence="3 4">
    <name type="scientific">Alteromonas oceani</name>
    <dbReference type="NCBI Taxonomy" id="2071609"/>
    <lineage>
        <taxon>Bacteria</taxon>
        <taxon>Pseudomonadati</taxon>
        <taxon>Pseudomonadota</taxon>
        <taxon>Gammaproteobacteria</taxon>
        <taxon>Alteromonadales</taxon>
        <taxon>Alteromonadaceae</taxon>
        <taxon>Alteromonas/Salinimonas group</taxon>
        <taxon>Alteromonas</taxon>
    </lineage>
</organism>
<feature type="transmembrane region" description="Helical" evidence="1">
    <location>
        <begin position="255"/>
        <end position="276"/>
    </location>
</feature>
<protein>
    <submittedName>
        <fullName evidence="3">ATP-binding protein</fullName>
    </submittedName>
</protein>
<dbReference type="InterPro" id="IPR003594">
    <property type="entry name" value="HATPase_dom"/>
</dbReference>
<keyword evidence="1" id="KW-1133">Transmembrane helix</keyword>
<evidence type="ECO:0000256" key="1">
    <source>
        <dbReference type="SAM" id="Phobius"/>
    </source>
</evidence>
<dbReference type="Gene3D" id="3.30.565.10">
    <property type="entry name" value="Histidine kinase-like ATPase, C-terminal domain"/>
    <property type="match status" value="1"/>
</dbReference>
<dbReference type="InterPro" id="IPR036890">
    <property type="entry name" value="HATPase_C_sf"/>
</dbReference>
<reference evidence="4" key="1">
    <citation type="journal article" date="2019" name="Int. J. Syst. Evol. Microbiol.">
        <title>The Global Catalogue of Microorganisms (GCM) 10K type strain sequencing project: providing services to taxonomists for standard genome sequencing and annotation.</title>
        <authorList>
            <consortium name="The Broad Institute Genomics Platform"/>
            <consortium name="The Broad Institute Genome Sequencing Center for Infectious Disease"/>
            <person name="Wu L."/>
            <person name="Ma J."/>
        </authorList>
    </citation>
    <scope>NUCLEOTIDE SEQUENCE [LARGE SCALE GENOMIC DNA]</scope>
    <source>
        <strain evidence="4">KCTC 52449</strain>
    </source>
</reference>
<feature type="transmembrane region" description="Helical" evidence="1">
    <location>
        <begin position="7"/>
        <end position="25"/>
    </location>
</feature>
<proteinExistence type="predicted"/>
<dbReference type="PANTHER" id="PTHR43065">
    <property type="entry name" value="SENSOR HISTIDINE KINASE"/>
    <property type="match status" value="1"/>
</dbReference>
<evidence type="ECO:0000313" key="3">
    <source>
        <dbReference type="EMBL" id="MFC3204503.1"/>
    </source>
</evidence>
<dbReference type="EMBL" id="JBHRSX010000102">
    <property type="protein sequence ID" value="MFC3204503.1"/>
    <property type="molecule type" value="Genomic_DNA"/>
</dbReference>
<dbReference type="Proteomes" id="UP001595477">
    <property type="component" value="Unassembled WGS sequence"/>
</dbReference>
<dbReference type="RefSeq" id="WP_123324367.1">
    <property type="nucleotide sequence ID" value="NZ_JBHRSX010000102.1"/>
</dbReference>
<name>A0ABV7K7H7_9ALTE</name>
<keyword evidence="3" id="KW-0067">ATP-binding</keyword>
<evidence type="ECO:0000313" key="4">
    <source>
        <dbReference type="Proteomes" id="UP001595477"/>
    </source>
</evidence>
<dbReference type="GO" id="GO:0005524">
    <property type="term" value="F:ATP binding"/>
    <property type="evidence" value="ECO:0007669"/>
    <property type="project" value="UniProtKB-KW"/>
</dbReference>
<dbReference type="InterPro" id="IPR005467">
    <property type="entry name" value="His_kinase_dom"/>
</dbReference>